<keyword evidence="5" id="KW-0408">Iron</keyword>
<dbReference type="GO" id="GO:0046872">
    <property type="term" value="F:metal ion binding"/>
    <property type="evidence" value="ECO:0007669"/>
    <property type="project" value="UniProtKB-KW"/>
</dbReference>
<dbReference type="InterPro" id="IPR003607">
    <property type="entry name" value="HD/PDEase_dom"/>
</dbReference>
<evidence type="ECO:0000256" key="4">
    <source>
        <dbReference type="ARBA" id="ARBA00022801"/>
    </source>
</evidence>
<dbReference type="SUPFAM" id="SSF109604">
    <property type="entry name" value="HD-domain/PDEase-like"/>
    <property type="match status" value="1"/>
</dbReference>
<feature type="domain" description="HD" evidence="7">
    <location>
        <begin position="28"/>
        <end position="139"/>
    </location>
</feature>
<dbReference type="PROSITE" id="PS51831">
    <property type="entry name" value="HD"/>
    <property type="match status" value="1"/>
</dbReference>
<dbReference type="PANTHER" id="PTHR35795">
    <property type="entry name" value="SLR1885 PROTEIN"/>
    <property type="match status" value="1"/>
</dbReference>
<dbReference type="RefSeq" id="WP_069643762.1">
    <property type="nucleotide sequence ID" value="NZ_MIJE01000032.1"/>
</dbReference>
<dbReference type="EMBL" id="MIJE01000032">
    <property type="protein sequence ID" value="OEF96256.1"/>
    <property type="molecule type" value="Genomic_DNA"/>
</dbReference>
<comment type="caution">
    <text evidence="8">The sequence shown here is derived from an EMBL/GenBank/DDBJ whole genome shotgun (WGS) entry which is preliminary data.</text>
</comment>
<keyword evidence="4" id="KW-0378">Hydrolase</keyword>
<evidence type="ECO:0000256" key="3">
    <source>
        <dbReference type="ARBA" id="ARBA00022741"/>
    </source>
</evidence>
<reference evidence="8 9" key="1">
    <citation type="submission" date="2016-09" db="EMBL/GenBank/DDBJ databases">
        <title>Draft genome sequence for the type strain of Desulfuribacillus alkaliarsenatis AHT28, an obligately anaerobic, sulfidogenic bacterium isolated from Russian soda lake sediments.</title>
        <authorList>
            <person name="Abin C.A."/>
            <person name="Hollibaugh J.T."/>
        </authorList>
    </citation>
    <scope>NUCLEOTIDE SEQUENCE [LARGE SCALE GENOMIC DNA]</scope>
    <source>
        <strain evidence="8 9">AHT28</strain>
    </source>
</reference>
<evidence type="ECO:0000256" key="6">
    <source>
        <dbReference type="ARBA" id="ARBA00049417"/>
    </source>
</evidence>
<accession>A0A1E5G0A0</accession>
<protein>
    <recommendedName>
        <fullName evidence="1">bis(5'-nucleosyl)-tetraphosphatase (symmetrical)</fullName>
        <ecNumber evidence="1">3.6.1.41</ecNumber>
    </recommendedName>
</protein>
<evidence type="ECO:0000256" key="5">
    <source>
        <dbReference type="ARBA" id="ARBA00023004"/>
    </source>
</evidence>
<evidence type="ECO:0000313" key="8">
    <source>
        <dbReference type="EMBL" id="OEF96256.1"/>
    </source>
</evidence>
<gene>
    <name evidence="8" type="ORF">BHF68_08825</name>
</gene>
<organism evidence="8 9">
    <name type="scientific">Desulfuribacillus alkaliarsenatis</name>
    <dbReference type="NCBI Taxonomy" id="766136"/>
    <lineage>
        <taxon>Bacteria</taxon>
        <taxon>Bacillati</taxon>
        <taxon>Bacillota</taxon>
        <taxon>Desulfuribacillia</taxon>
        <taxon>Desulfuribacillales</taxon>
        <taxon>Desulfuribacillaceae</taxon>
        <taxon>Desulfuribacillus</taxon>
    </lineage>
</organism>
<dbReference type="EC" id="3.6.1.41" evidence="1"/>
<dbReference type="NCBIfam" id="TIGR00488">
    <property type="entry name" value="bis(5'-nucleosyl)-tetraphosphatase (symmetrical) YqeK"/>
    <property type="match status" value="1"/>
</dbReference>
<dbReference type="InterPro" id="IPR051094">
    <property type="entry name" value="Diverse_Catalytic_Enzymes"/>
</dbReference>
<dbReference type="InterPro" id="IPR006674">
    <property type="entry name" value="HD_domain"/>
</dbReference>
<keyword evidence="9" id="KW-1185">Reference proteome</keyword>
<dbReference type="PANTHER" id="PTHR35795:SF1">
    <property type="entry name" value="BIS(5'-NUCLEOSYL)-TETRAPHOSPHATASE, SYMMETRICAL"/>
    <property type="match status" value="1"/>
</dbReference>
<dbReference type="Gene3D" id="1.10.3210.10">
    <property type="entry name" value="Hypothetical protein af1432"/>
    <property type="match status" value="1"/>
</dbReference>
<sequence length="196" mass="22872">MDICKEWITDEKWEQLLSEVSKALSFQRFEHTKRVIVVAKDLAKHYNQSIEKVMLAALFHDYAKELPKEKMRNILTDHGRKDILAMAPAIWHAPVGAYLVQSYPFGKEIFDAVCYHTTGRKMMSDIEKIIFLADYIEPSRSFPGVEEVRNMTWKNLDEAMYLALNLNIEKLLKKHFLIAEITVDARNYFLTKRSAT</sequence>
<keyword evidence="3" id="KW-0547">Nucleotide-binding</keyword>
<evidence type="ECO:0000256" key="2">
    <source>
        <dbReference type="ARBA" id="ARBA00022723"/>
    </source>
</evidence>
<dbReference type="STRING" id="766136.BHF68_08825"/>
<dbReference type="Proteomes" id="UP000094296">
    <property type="component" value="Unassembled WGS sequence"/>
</dbReference>
<evidence type="ECO:0000259" key="7">
    <source>
        <dbReference type="PROSITE" id="PS51831"/>
    </source>
</evidence>
<dbReference type="Pfam" id="PF01966">
    <property type="entry name" value="HD"/>
    <property type="match status" value="1"/>
</dbReference>
<dbReference type="GO" id="GO:0008803">
    <property type="term" value="F:bis(5'-nucleosyl)-tetraphosphatase (symmetrical) activity"/>
    <property type="evidence" value="ECO:0007669"/>
    <property type="project" value="UniProtKB-EC"/>
</dbReference>
<comment type="catalytic activity">
    <reaction evidence="6">
        <text>P(1),P(4)-bis(5'-adenosyl) tetraphosphate + H2O = 2 ADP + 2 H(+)</text>
        <dbReference type="Rhea" id="RHEA:24252"/>
        <dbReference type="ChEBI" id="CHEBI:15377"/>
        <dbReference type="ChEBI" id="CHEBI:15378"/>
        <dbReference type="ChEBI" id="CHEBI:58141"/>
        <dbReference type="ChEBI" id="CHEBI:456216"/>
        <dbReference type="EC" id="3.6.1.41"/>
    </reaction>
</comment>
<dbReference type="InterPro" id="IPR005249">
    <property type="entry name" value="YqeK"/>
</dbReference>
<dbReference type="AlphaFoldDB" id="A0A1E5G0A0"/>
<keyword evidence="2" id="KW-0479">Metal-binding</keyword>
<dbReference type="SMART" id="SM00471">
    <property type="entry name" value="HDc"/>
    <property type="match status" value="1"/>
</dbReference>
<proteinExistence type="predicted"/>
<dbReference type="GO" id="GO:0000166">
    <property type="term" value="F:nucleotide binding"/>
    <property type="evidence" value="ECO:0007669"/>
    <property type="project" value="UniProtKB-KW"/>
</dbReference>
<dbReference type="OrthoDB" id="9782134at2"/>
<evidence type="ECO:0000256" key="1">
    <source>
        <dbReference type="ARBA" id="ARBA00012506"/>
    </source>
</evidence>
<name>A0A1E5G0A0_9FIRM</name>
<evidence type="ECO:0000313" key="9">
    <source>
        <dbReference type="Proteomes" id="UP000094296"/>
    </source>
</evidence>
<dbReference type="CDD" id="cd00077">
    <property type="entry name" value="HDc"/>
    <property type="match status" value="1"/>
</dbReference>